<feature type="domain" description="F-box" evidence="5">
    <location>
        <begin position="157"/>
        <end position="190"/>
    </location>
</feature>
<dbReference type="PANTHER" id="PTHR22904">
    <property type="entry name" value="TPR REPEAT CONTAINING PROTEIN"/>
    <property type="match status" value="1"/>
</dbReference>
<dbReference type="Gene3D" id="3.80.10.10">
    <property type="entry name" value="Ribonuclease Inhibitor"/>
    <property type="match status" value="1"/>
</dbReference>
<name>A0A068RX35_9FUNG</name>
<dbReference type="EMBL" id="CBTN010000021">
    <property type="protein sequence ID" value="CDH54187.1"/>
    <property type="molecule type" value="Genomic_DNA"/>
</dbReference>
<evidence type="ECO:0000256" key="2">
    <source>
        <dbReference type="ARBA" id="ARBA00022803"/>
    </source>
</evidence>
<dbReference type="InterPro" id="IPR032675">
    <property type="entry name" value="LRR_dom_sf"/>
</dbReference>
<evidence type="ECO:0000313" key="7">
    <source>
        <dbReference type="Proteomes" id="UP000027586"/>
    </source>
</evidence>
<dbReference type="PANTHER" id="PTHR22904:SF523">
    <property type="entry name" value="STRESS-INDUCED-PHOSPHOPROTEIN 1"/>
    <property type="match status" value="1"/>
</dbReference>
<dbReference type="SMART" id="SM00028">
    <property type="entry name" value="TPR"/>
    <property type="match status" value="3"/>
</dbReference>
<keyword evidence="7" id="KW-1185">Reference proteome</keyword>
<dbReference type="Pfam" id="PF00646">
    <property type="entry name" value="F-box"/>
    <property type="match status" value="1"/>
</dbReference>
<proteinExistence type="predicted"/>
<dbReference type="InterPro" id="IPR011990">
    <property type="entry name" value="TPR-like_helical_dom_sf"/>
</dbReference>
<sequence>MLKRPVPRNQNNGRSAKRTKTQTSLWKAAFERGRTCFSGALYEDAIAEFSSAIEYNQNITLYDCRAAAYEKAGQYAKALEDAMTMIKTAPDQSKGYLRAGKVLVIQGRFSKAIAVYNRALKYVNKSDSRYAMLETMRERAETSMKQHSKENDFTKILPYDILHTIFAQVSFDRRIQCMAVSQSWRNFLKSWSGMWCHLHFTSAMSVYAIKQYMSYTTGRYVRQLCITGQKKSRMNTILQLSIDRDCHYIQNLEIVDCEIPVTLFLRFLRLMGKELRSLKLVDTGLSLNVIIEHVFPLCPGITQLIYHDAHPSEGIQLEKQLALTHLSLSGPSSDIQKHMIRHCPQLICLSLYASKYDDILTLALKDCPNLTEFSIAKRMEYWETRDENKPSKGLQQLAFPSHSEVSERSLIAAIEMHHDTLEVIDIRGCYSWSTSATNRLISRPMKRLREFYIQSTAAFSDTQLCELIRNTTTLETVHMQSMLSVTNAVLEALAEQPFLRRIDISNCPNVTGLGIRQLLHDRHMIQRLVINNCSNIRSDAVSLAREKLGRNAVEFKFE</sequence>
<dbReference type="SUPFAM" id="SSF52047">
    <property type="entry name" value="RNI-like"/>
    <property type="match status" value="1"/>
</dbReference>
<dbReference type="PROSITE" id="PS50005">
    <property type="entry name" value="TPR"/>
    <property type="match status" value="1"/>
</dbReference>
<keyword evidence="1" id="KW-0677">Repeat</keyword>
<dbReference type="AlphaFoldDB" id="A0A068RX35"/>
<feature type="region of interest" description="Disordered" evidence="4">
    <location>
        <begin position="1"/>
        <end position="22"/>
    </location>
</feature>
<evidence type="ECO:0000313" key="6">
    <source>
        <dbReference type="EMBL" id="CDH54187.1"/>
    </source>
</evidence>
<dbReference type="InterPro" id="IPR019734">
    <property type="entry name" value="TPR_rpt"/>
</dbReference>
<dbReference type="Gene3D" id="1.25.40.10">
    <property type="entry name" value="Tetratricopeptide repeat domain"/>
    <property type="match status" value="1"/>
</dbReference>
<dbReference type="VEuPathDB" id="FungiDB:LCOR_05455.1"/>
<dbReference type="Gene3D" id="1.20.1280.50">
    <property type="match status" value="1"/>
</dbReference>
<dbReference type="SUPFAM" id="SSF48452">
    <property type="entry name" value="TPR-like"/>
    <property type="match status" value="1"/>
</dbReference>
<dbReference type="SUPFAM" id="SSF81383">
    <property type="entry name" value="F-box domain"/>
    <property type="match status" value="1"/>
</dbReference>
<keyword evidence="2 3" id="KW-0802">TPR repeat</keyword>
<dbReference type="STRING" id="1263082.A0A068RX35"/>
<accession>A0A068RX35</accession>
<evidence type="ECO:0000256" key="3">
    <source>
        <dbReference type="PROSITE-ProRule" id="PRU00339"/>
    </source>
</evidence>
<dbReference type="OrthoDB" id="2218971at2759"/>
<feature type="repeat" description="TPR" evidence="3">
    <location>
        <begin position="93"/>
        <end position="126"/>
    </location>
</feature>
<evidence type="ECO:0000256" key="1">
    <source>
        <dbReference type="ARBA" id="ARBA00022737"/>
    </source>
</evidence>
<dbReference type="GO" id="GO:0051879">
    <property type="term" value="F:Hsp90 protein binding"/>
    <property type="evidence" value="ECO:0007669"/>
    <property type="project" value="TreeGrafter"/>
</dbReference>
<protein>
    <recommendedName>
        <fullName evidence="5">F-box domain-containing protein</fullName>
    </recommendedName>
</protein>
<reference evidence="6" key="1">
    <citation type="submission" date="2013-08" db="EMBL/GenBank/DDBJ databases">
        <title>Gene expansion shapes genome architecture in the human pathogen Lichtheimia corymbifera: an evolutionary genomics analysis in the ancient terrestrial Mucorales (Mucoromycotina).</title>
        <authorList>
            <person name="Schwartze V.U."/>
            <person name="Winter S."/>
            <person name="Shelest E."/>
            <person name="Marcet-Houben M."/>
            <person name="Horn F."/>
            <person name="Wehner S."/>
            <person name="Hoffmann K."/>
            <person name="Riege K."/>
            <person name="Sammeth M."/>
            <person name="Nowrousian M."/>
            <person name="Valiante V."/>
            <person name="Linde J."/>
            <person name="Jacobsen I.D."/>
            <person name="Marz M."/>
            <person name="Brakhage A.A."/>
            <person name="Gabaldon T."/>
            <person name="Bocker S."/>
            <person name="Voigt K."/>
        </authorList>
    </citation>
    <scope>NUCLEOTIDE SEQUENCE [LARGE SCALE GENOMIC DNA]</scope>
    <source>
        <strain evidence="6">FSU 9682</strain>
    </source>
</reference>
<dbReference type="InterPro" id="IPR036047">
    <property type="entry name" value="F-box-like_dom_sf"/>
</dbReference>
<evidence type="ECO:0000256" key="4">
    <source>
        <dbReference type="SAM" id="MobiDB-lite"/>
    </source>
</evidence>
<gene>
    <name evidence="6" type="ORF">LCOR_05455.1</name>
</gene>
<organism evidence="6 7">
    <name type="scientific">Lichtheimia corymbifera JMRC:FSU:9682</name>
    <dbReference type="NCBI Taxonomy" id="1263082"/>
    <lineage>
        <taxon>Eukaryota</taxon>
        <taxon>Fungi</taxon>
        <taxon>Fungi incertae sedis</taxon>
        <taxon>Mucoromycota</taxon>
        <taxon>Mucoromycotina</taxon>
        <taxon>Mucoromycetes</taxon>
        <taxon>Mucorales</taxon>
        <taxon>Lichtheimiaceae</taxon>
        <taxon>Lichtheimia</taxon>
    </lineage>
</organism>
<dbReference type="InterPro" id="IPR001810">
    <property type="entry name" value="F-box_dom"/>
</dbReference>
<evidence type="ECO:0000259" key="5">
    <source>
        <dbReference type="Pfam" id="PF00646"/>
    </source>
</evidence>
<dbReference type="Proteomes" id="UP000027586">
    <property type="component" value="Unassembled WGS sequence"/>
</dbReference>
<comment type="caution">
    <text evidence="6">The sequence shown here is derived from an EMBL/GenBank/DDBJ whole genome shotgun (WGS) entry which is preliminary data.</text>
</comment>